<dbReference type="Proteomes" id="UP000315295">
    <property type="component" value="Unassembled WGS sequence"/>
</dbReference>
<dbReference type="AlphaFoldDB" id="A0A540KZG9"/>
<name>A0A540KZG9_MALBA</name>
<accession>A0A540KZG9</accession>
<dbReference type="PANTHER" id="PTHR45717:SF8">
    <property type="entry name" value="OS01G0301000 PROTEIN"/>
    <property type="match status" value="1"/>
</dbReference>
<comment type="similarity">
    <text evidence="1">Belongs to the PPR family. P subfamily.</text>
</comment>
<reference evidence="2 3" key="1">
    <citation type="journal article" date="2019" name="G3 (Bethesda)">
        <title>Sequencing of a Wild Apple (Malus baccata) Genome Unravels the Differences Between Cultivated and Wild Apple Species Regarding Disease Resistance and Cold Tolerance.</title>
        <authorList>
            <person name="Chen X."/>
        </authorList>
    </citation>
    <scope>NUCLEOTIDE SEQUENCE [LARGE SCALE GENOMIC DNA]</scope>
    <source>
        <strain evidence="3">cv. Shandingzi</strain>
        <tissue evidence="2">Leaves</tissue>
    </source>
</reference>
<evidence type="ECO:0008006" key="4">
    <source>
        <dbReference type="Google" id="ProtNLM"/>
    </source>
</evidence>
<evidence type="ECO:0000313" key="2">
    <source>
        <dbReference type="EMBL" id="TQD79624.1"/>
    </source>
</evidence>
<dbReference type="EMBL" id="VIEB01000847">
    <property type="protein sequence ID" value="TQD79624.1"/>
    <property type="molecule type" value="Genomic_DNA"/>
</dbReference>
<dbReference type="STRING" id="106549.A0A540KZG9"/>
<proteinExistence type="inferred from homology"/>
<dbReference type="PANTHER" id="PTHR45717">
    <property type="entry name" value="OS12G0527900 PROTEIN"/>
    <property type="match status" value="1"/>
</dbReference>
<evidence type="ECO:0000313" key="3">
    <source>
        <dbReference type="Proteomes" id="UP000315295"/>
    </source>
</evidence>
<dbReference type="GO" id="GO:0005739">
    <property type="term" value="C:mitochondrion"/>
    <property type="evidence" value="ECO:0007669"/>
    <property type="project" value="TreeGrafter"/>
</dbReference>
<organism evidence="2 3">
    <name type="scientific">Malus baccata</name>
    <name type="common">Siberian crab apple</name>
    <name type="synonym">Pyrus baccata</name>
    <dbReference type="NCBI Taxonomy" id="106549"/>
    <lineage>
        <taxon>Eukaryota</taxon>
        <taxon>Viridiplantae</taxon>
        <taxon>Streptophyta</taxon>
        <taxon>Embryophyta</taxon>
        <taxon>Tracheophyta</taxon>
        <taxon>Spermatophyta</taxon>
        <taxon>Magnoliopsida</taxon>
        <taxon>eudicotyledons</taxon>
        <taxon>Gunneridae</taxon>
        <taxon>Pentapetalae</taxon>
        <taxon>rosids</taxon>
        <taxon>fabids</taxon>
        <taxon>Rosales</taxon>
        <taxon>Rosaceae</taxon>
        <taxon>Amygdaloideae</taxon>
        <taxon>Maleae</taxon>
        <taxon>Malus</taxon>
    </lineage>
</organism>
<comment type="caution">
    <text evidence="2">The sequence shown here is derived from an EMBL/GenBank/DDBJ whole genome shotgun (WGS) entry which is preliminary data.</text>
</comment>
<keyword evidence="3" id="KW-1185">Reference proteome</keyword>
<protein>
    <recommendedName>
        <fullName evidence="4">ER membrane protein complex subunit 2</fullName>
    </recommendedName>
</protein>
<evidence type="ECO:0000256" key="1">
    <source>
        <dbReference type="ARBA" id="ARBA00007626"/>
    </source>
</evidence>
<gene>
    <name evidence="2" type="ORF">C1H46_034801</name>
</gene>
<sequence length="235" mass="26422">MNLSRSISTEMWLARKLCTIVEGATVVEAATAGNPVRLYQRLSALGATKESLAKTLNQYIMESEMVRKNELEKCNRELRKYQQALEALCKLNDIEGLKEMFEEWESVCSKYDMGLANVAIRGYLSQGMHEEAELIFANACKKTKGKGSFLEAWEMLMVHALNTRKVDLADNHLRAAVLGWGMASIPRYQNCISQTYIAAGKSDPAMRQRLNEEHIEISPELEILLKKVSASELTG</sequence>